<gene>
    <name evidence="2" type="ORF">QOZ98_001451</name>
</gene>
<organism evidence="2 3">
    <name type="scientific">Planomicrobium stackebrandtii</name>
    <dbReference type="NCBI Taxonomy" id="253160"/>
    <lineage>
        <taxon>Bacteria</taxon>
        <taxon>Bacillati</taxon>
        <taxon>Bacillota</taxon>
        <taxon>Bacilli</taxon>
        <taxon>Bacillales</taxon>
        <taxon>Caryophanaceae</taxon>
        <taxon>Planomicrobium</taxon>
    </lineage>
</organism>
<feature type="region of interest" description="Disordered" evidence="1">
    <location>
        <begin position="1"/>
        <end position="67"/>
    </location>
</feature>
<evidence type="ECO:0000256" key="1">
    <source>
        <dbReference type="SAM" id="MobiDB-lite"/>
    </source>
</evidence>
<feature type="compositionally biased region" description="Basic and acidic residues" evidence="1">
    <location>
        <begin position="50"/>
        <end position="67"/>
    </location>
</feature>
<protein>
    <submittedName>
        <fullName evidence="2">Uncharacterized protein</fullName>
    </submittedName>
</protein>
<keyword evidence="3" id="KW-1185">Reference proteome</keyword>
<accession>A0ABU0GTE3</accession>
<sequence length="67" mass="7321">MTRKGTAGRSPDQQSAPPESGIDKVVKKTKEALDGDNKATDYKDGEDEMAEAKEHSKGITDKKTRKD</sequence>
<evidence type="ECO:0000313" key="3">
    <source>
        <dbReference type="Proteomes" id="UP001241988"/>
    </source>
</evidence>
<proteinExistence type="predicted"/>
<evidence type="ECO:0000313" key="2">
    <source>
        <dbReference type="EMBL" id="MDQ0428625.1"/>
    </source>
</evidence>
<name>A0ABU0GTE3_9BACL</name>
<dbReference type="EMBL" id="JAUSWB010000003">
    <property type="protein sequence ID" value="MDQ0428625.1"/>
    <property type="molecule type" value="Genomic_DNA"/>
</dbReference>
<dbReference type="RefSeq" id="WP_308786792.1">
    <property type="nucleotide sequence ID" value="NZ_JAUSWB010000003.1"/>
</dbReference>
<reference evidence="2 3" key="1">
    <citation type="submission" date="2023-07" db="EMBL/GenBank/DDBJ databases">
        <title>Genomic Encyclopedia of Type Strains, Phase IV (KMG-IV): sequencing the most valuable type-strain genomes for metagenomic binning, comparative biology and taxonomic classification.</title>
        <authorList>
            <person name="Goeker M."/>
        </authorList>
    </citation>
    <scope>NUCLEOTIDE SEQUENCE [LARGE SCALE GENOMIC DNA]</scope>
    <source>
        <strain evidence="2 3">DSM 16419</strain>
    </source>
</reference>
<comment type="caution">
    <text evidence="2">The sequence shown here is derived from an EMBL/GenBank/DDBJ whole genome shotgun (WGS) entry which is preliminary data.</text>
</comment>
<feature type="compositionally biased region" description="Basic and acidic residues" evidence="1">
    <location>
        <begin position="21"/>
        <end position="43"/>
    </location>
</feature>
<dbReference type="Proteomes" id="UP001241988">
    <property type="component" value="Unassembled WGS sequence"/>
</dbReference>